<dbReference type="Proteomes" id="UP000251960">
    <property type="component" value="Chromosome 3"/>
</dbReference>
<feature type="compositionally biased region" description="Gly residues" evidence="2">
    <location>
        <begin position="312"/>
        <end position="322"/>
    </location>
</feature>
<feature type="region of interest" description="Disordered" evidence="2">
    <location>
        <begin position="453"/>
        <end position="474"/>
    </location>
</feature>
<dbReference type="PANTHER" id="PTHR36073">
    <property type="match status" value="1"/>
</dbReference>
<reference evidence="4 5" key="1">
    <citation type="journal article" date="2018" name="Nat. Genet.">
        <title>Extensive intraspecific gene order and gene structural variations between Mo17 and other maize genomes.</title>
        <authorList>
            <person name="Sun S."/>
            <person name="Zhou Y."/>
            <person name="Chen J."/>
            <person name="Shi J."/>
            <person name="Zhao H."/>
            <person name="Zhao H."/>
            <person name="Song W."/>
            <person name="Zhang M."/>
            <person name="Cui Y."/>
            <person name="Dong X."/>
            <person name="Liu H."/>
            <person name="Ma X."/>
            <person name="Jiao Y."/>
            <person name="Wang B."/>
            <person name="Wei X."/>
            <person name="Stein J.C."/>
            <person name="Glaubitz J.C."/>
            <person name="Lu F."/>
            <person name="Yu G."/>
            <person name="Liang C."/>
            <person name="Fengler K."/>
            <person name="Li B."/>
            <person name="Rafalski A."/>
            <person name="Schnable P.S."/>
            <person name="Ware D.H."/>
            <person name="Buckler E.S."/>
            <person name="Lai J."/>
        </authorList>
    </citation>
    <scope>NUCLEOTIDE SEQUENCE [LARGE SCALE GENOMIC DNA]</scope>
    <source>
        <strain evidence="5">cv. Missouri 17</strain>
        <tissue evidence="4">Seedling</tissue>
    </source>
</reference>
<keyword evidence="3" id="KW-1133">Transmembrane helix</keyword>
<feature type="compositionally biased region" description="Low complexity" evidence="2">
    <location>
        <begin position="348"/>
        <end position="359"/>
    </location>
</feature>
<evidence type="ECO:0000256" key="3">
    <source>
        <dbReference type="SAM" id="Phobius"/>
    </source>
</evidence>
<evidence type="ECO:0000313" key="4">
    <source>
        <dbReference type="EMBL" id="PWZ31621.1"/>
    </source>
</evidence>
<keyword evidence="3" id="KW-0472">Membrane</keyword>
<dbReference type="ExpressionAtlas" id="A0A3L6FH18">
    <property type="expression patterns" value="baseline and differential"/>
</dbReference>
<evidence type="ECO:0000313" key="5">
    <source>
        <dbReference type="Proteomes" id="UP000251960"/>
    </source>
</evidence>
<feature type="compositionally biased region" description="Acidic residues" evidence="2">
    <location>
        <begin position="454"/>
        <end position="474"/>
    </location>
</feature>
<dbReference type="AlphaFoldDB" id="A0A3L6FH18"/>
<feature type="region of interest" description="Disordered" evidence="2">
    <location>
        <begin position="129"/>
        <end position="190"/>
    </location>
</feature>
<feature type="compositionally biased region" description="Basic and acidic residues" evidence="2">
    <location>
        <begin position="150"/>
        <end position="166"/>
    </location>
</feature>
<feature type="transmembrane region" description="Helical" evidence="3">
    <location>
        <begin position="227"/>
        <end position="244"/>
    </location>
</feature>
<accession>A0A3L6FH18</accession>
<evidence type="ECO:0000256" key="1">
    <source>
        <dbReference type="SAM" id="Coils"/>
    </source>
</evidence>
<feature type="coiled-coil region" evidence="1">
    <location>
        <begin position="386"/>
        <end position="413"/>
    </location>
</feature>
<keyword evidence="1" id="KW-0175">Coiled coil</keyword>
<proteinExistence type="predicted"/>
<name>A0A3L6FH18_MAIZE</name>
<organism evidence="4 5">
    <name type="scientific">Zea mays</name>
    <name type="common">Maize</name>
    <dbReference type="NCBI Taxonomy" id="4577"/>
    <lineage>
        <taxon>Eukaryota</taxon>
        <taxon>Viridiplantae</taxon>
        <taxon>Streptophyta</taxon>
        <taxon>Embryophyta</taxon>
        <taxon>Tracheophyta</taxon>
        <taxon>Spermatophyta</taxon>
        <taxon>Magnoliopsida</taxon>
        <taxon>Liliopsida</taxon>
        <taxon>Poales</taxon>
        <taxon>Poaceae</taxon>
        <taxon>PACMAD clade</taxon>
        <taxon>Panicoideae</taxon>
        <taxon>Andropogonodae</taxon>
        <taxon>Andropogoneae</taxon>
        <taxon>Tripsacinae</taxon>
        <taxon>Zea</taxon>
    </lineage>
</organism>
<evidence type="ECO:0000256" key="2">
    <source>
        <dbReference type="SAM" id="MobiDB-lite"/>
    </source>
</evidence>
<dbReference type="PANTHER" id="PTHR36073:SF1">
    <property type="entry name" value="OS01G0962100 PROTEIN"/>
    <property type="match status" value="1"/>
</dbReference>
<feature type="transmembrane region" description="Helical" evidence="3">
    <location>
        <begin position="26"/>
        <end position="45"/>
    </location>
</feature>
<dbReference type="EMBL" id="NCVQ01000004">
    <property type="protein sequence ID" value="PWZ31621.1"/>
    <property type="molecule type" value="Genomic_DNA"/>
</dbReference>
<feature type="compositionally biased region" description="Basic and acidic residues" evidence="2">
    <location>
        <begin position="129"/>
        <end position="140"/>
    </location>
</feature>
<feature type="transmembrane region" description="Helical" evidence="3">
    <location>
        <begin position="205"/>
        <end position="221"/>
    </location>
</feature>
<feature type="region of interest" description="Disordered" evidence="2">
    <location>
        <begin position="294"/>
        <end position="370"/>
    </location>
</feature>
<keyword evidence="3" id="KW-0812">Transmembrane</keyword>
<sequence>MELAWSCCCFLLAACARSLRRLLQLPALLCCEAMAWAVTFLAFPLRMLTAVERERKLGWLVAEMQAQMDDLAWENAALEDRLRAALREREAVEAVLDDVEDEHEDALARIHVLDAQLKALRQENVRLNEHKGKSRWDDKPAAQAQAASHQSDDKLKPAAKRDREDAAVATTAQSANHAGGGPASEPPPVDGYDALQATAVARCRSLFSLGISLAVGAVAWSADAPCLPLLAGLFAVVAVSMRSVSRLRRRAGDDGAVALLGLNWFLLGLLTSPMLPAALGPALTNPSIIEEGSRSEEIQVELERPRRSQTGHGRGQARGDVGGSSSQQPQIVHAAREEPVPQPPLHPSSSRAAAAAASRPMSRGKRSKKRGVRALIRGLNGIYAICRESYVQIAELKRKNDEYNENFRRFMLESDNFRRYVGRVPLRPAPPYNPPPPMPDTLDQWVQQTYGVPFDEDISDDEEEISDDEDESFW</sequence>
<feature type="compositionally biased region" description="Basic and acidic residues" evidence="2">
    <location>
        <begin position="294"/>
        <end position="306"/>
    </location>
</feature>
<protein>
    <submittedName>
        <fullName evidence="4">Uncharacterized protein</fullName>
    </submittedName>
</protein>
<feature type="transmembrane region" description="Helical" evidence="3">
    <location>
        <begin position="256"/>
        <end position="279"/>
    </location>
</feature>
<comment type="caution">
    <text evidence="4">The sequence shown here is derived from an EMBL/GenBank/DDBJ whole genome shotgun (WGS) entry which is preliminary data.</text>
</comment>
<gene>
    <name evidence="4" type="ORF">Zm00014a_021609</name>
</gene>